<gene>
    <name evidence="2" type="ORF">HID58_067286</name>
</gene>
<proteinExistence type="predicted"/>
<name>A0ABQ7ZII0_BRANA</name>
<keyword evidence="3" id="KW-1185">Reference proteome</keyword>
<dbReference type="Proteomes" id="UP000824890">
    <property type="component" value="Unassembled WGS sequence"/>
</dbReference>
<protein>
    <submittedName>
        <fullName evidence="2">Uncharacterized protein</fullName>
    </submittedName>
</protein>
<evidence type="ECO:0000313" key="3">
    <source>
        <dbReference type="Proteomes" id="UP000824890"/>
    </source>
</evidence>
<organism evidence="2 3">
    <name type="scientific">Brassica napus</name>
    <name type="common">Rape</name>
    <dbReference type="NCBI Taxonomy" id="3708"/>
    <lineage>
        <taxon>Eukaryota</taxon>
        <taxon>Viridiplantae</taxon>
        <taxon>Streptophyta</taxon>
        <taxon>Embryophyta</taxon>
        <taxon>Tracheophyta</taxon>
        <taxon>Spermatophyta</taxon>
        <taxon>Magnoliopsida</taxon>
        <taxon>eudicotyledons</taxon>
        <taxon>Gunneridae</taxon>
        <taxon>Pentapetalae</taxon>
        <taxon>rosids</taxon>
        <taxon>malvids</taxon>
        <taxon>Brassicales</taxon>
        <taxon>Brassicaceae</taxon>
        <taxon>Brassiceae</taxon>
        <taxon>Brassica</taxon>
    </lineage>
</organism>
<evidence type="ECO:0000256" key="1">
    <source>
        <dbReference type="SAM" id="Phobius"/>
    </source>
</evidence>
<accession>A0ABQ7ZII0</accession>
<comment type="caution">
    <text evidence="2">The sequence shown here is derived from an EMBL/GenBank/DDBJ whole genome shotgun (WGS) entry which is preliminary data.</text>
</comment>
<reference evidence="2 3" key="1">
    <citation type="submission" date="2021-05" db="EMBL/GenBank/DDBJ databases">
        <title>Genome Assembly of Synthetic Allotetraploid Brassica napus Reveals Homoeologous Exchanges between Subgenomes.</title>
        <authorList>
            <person name="Davis J.T."/>
        </authorList>
    </citation>
    <scope>NUCLEOTIDE SEQUENCE [LARGE SCALE GENOMIC DNA]</scope>
    <source>
        <strain evidence="3">cv. Da-Ae</strain>
        <tissue evidence="2">Seedling</tissue>
    </source>
</reference>
<sequence>ADFRGSFSPNKTWNQIRVTSEKTPWTSVYGSLRSSSVCFFLLACYMSTYDSLGSTSELENLKSPIFACLYSYTVWIEVVGTMFTHDPDPDWDTTLELLTTQVYNRLTFVLMCMVFQVTIYYIWIEHNKKIHNESFKPPAKLWQRFTRRFTIEFFLQDIMSDQSFEGFSNAGFPRGEPL</sequence>
<keyword evidence="1" id="KW-1133">Transmembrane helix</keyword>
<dbReference type="EMBL" id="JAGKQM010000015">
    <property type="protein sequence ID" value="KAH0879892.1"/>
    <property type="molecule type" value="Genomic_DNA"/>
</dbReference>
<feature type="transmembrane region" description="Helical" evidence="1">
    <location>
        <begin position="103"/>
        <end position="123"/>
    </location>
</feature>
<feature type="non-terminal residue" evidence="2">
    <location>
        <position position="1"/>
    </location>
</feature>
<keyword evidence="1" id="KW-0472">Membrane</keyword>
<keyword evidence="1" id="KW-0812">Transmembrane</keyword>
<evidence type="ECO:0000313" key="2">
    <source>
        <dbReference type="EMBL" id="KAH0879892.1"/>
    </source>
</evidence>